<gene>
    <name evidence="1 2" type="primary">smg</name>
    <name evidence="2" type="ORF">VST7929_00090</name>
</gene>
<comment type="similarity">
    <text evidence="1">Belongs to the Smg family.</text>
</comment>
<dbReference type="EMBL" id="CAKLDI010000001">
    <property type="protein sequence ID" value="CAH0532278.1"/>
    <property type="molecule type" value="Genomic_DNA"/>
</dbReference>
<protein>
    <recommendedName>
        <fullName evidence="1">Protein Smg homolog</fullName>
    </recommendedName>
</protein>
<comment type="caution">
    <text evidence="2">The sequence shown here is derived from an EMBL/GenBank/DDBJ whole genome shotgun (WGS) entry which is preliminary data.</text>
</comment>
<sequence length="157" mass="18620">MMDILMYLFEAYIHSDVELLVDQDELADELSEAGFHHNDILKALAWLEKLGALQDAEQQPMLAQTAQRAQRIYTEQECYRMDSECRGFLMFLEQIQVLDPETRELVIERVMELETNEFNLDDLKWIILLVLFNMPGKEGAYQEMEDLLYEEPEEWLH</sequence>
<keyword evidence="3" id="KW-1185">Reference proteome</keyword>
<name>A0ABN8DPN6_9VIBR</name>
<organism evidence="2 3">
    <name type="scientific">Vibrio stylophorae</name>
    <dbReference type="NCBI Taxonomy" id="659351"/>
    <lineage>
        <taxon>Bacteria</taxon>
        <taxon>Pseudomonadati</taxon>
        <taxon>Pseudomonadota</taxon>
        <taxon>Gammaproteobacteria</taxon>
        <taxon>Vibrionales</taxon>
        <taxon>Vibrionaceae</taxon>
        <taxon>Vibrio</taxon>
    </lineage>
</organism>
<evidence type="ECO:0000313" key="3">
    <source>
        <dbReference type="Proteomes" id="UP000838672"/>
    </source>
</evidence>
<dbReference type="HAMAP" id="MF_00598">
    <property type="entry name" value="Smg"/>
    <property type="match status" value="1"/>
</dbReference>
<evidence type="ECO:0000313" key="2">
    <source>
        <dbReference type="EMBL" id="CAH0532278.1"/>
    </source>
</evidence>
<dbReference type="PANTHER" id="PTHR38692:SF1">
    <property type="entry name" value="PROTEIN SMG"/>
    <property type="match status" value="1"/>
</dbReference>
<dbReference type="InterPro" id="IPR007456">
    <property type="entry name" value="Smg"/>
</dbReference>
<proteinExistence type="inferred from homology"/>
<reference evidence="2" key="1">
    <citation type="submission" date="2021-11" db="EMBL/GenBank/DDBJ databases">
        <authorList>
            <person name="Rodrigo-Torres L."/>
            <person name="Arahal R. D."/>
            <person name="Lucena T."/>
        </authorList>
    </citation>
    <scope>NUCLEOTIDE SEQUENCE</scope>
    <source>
        <strain evidence="2">CECT 7929</strain>
    </source>
</reference>
<dbReference type="RefSeq" id="WP_237464078.1">
    <property type="nucleotide sequence ID" value="NZ_CAKLDI010000001.1"/>
</dbReference>
<dbReference type="NCBIfam" id="NF002897">
    <property type="entry name" value="PRK03430.1"/>
    <property type="match status" value="1"/>
</dbReference>
<evidence type="ECO:0000256" key="1">
    <source>
        <dbReference type="HAMAP-Rule" id="MF_00598"/>
    </source>
</evidence>
<dbReference type="Proteomes" id="UP000838672">
    <property type="component" value="Unassembled WGS sequence"/>
</dbReference>
<accession>A0ABN8DPN6</accession>
<dbReference type="Pfam" id="PF04361">
    <property type="entry name" value="DUF494"/>
    <property type="match status" value="1"/>
</dbReference>
<dbReference type="PANTHER" id="PTHR38692">
    <property type="entry name" value="PROTEIN SMG"/>
    <property type="match status" value="1"/>
</dbReference>